<reference evidence="2 3" key="1">
    <citation type="submission" date="2020-10" db="EMBL/GenBank/DDBJ databases">
        <title>Connecting structure to function with the recovery of over 1000 high-quality activated sludge metagenome-assembled genomes encoding full-length rRNA genes using long-read sequencing.</title>
        <authorList>
            <person name="Singleton C.M."/>
            <person name="Petriglieri F."/>
            <person name="Kristensen J.M."/>
            <person name="Kirkegaard R.H."/>
            <person name="Michaelsen T.Y."/>
            <person name="Andersen M.H."/>
            <person name="Karst S.M."/>
            <person name="Dueholm M.S."/>
            <person name="Nielsen P.H."/>
            <person name="Albertsen M."/>
        </authorList>
    </citation>
    <scope>NUCLEOTIDE SEQUENCE [LARGE SCALE GENOMIC DNA]</scope>
    <source>
        <strain evidence="2">EsbW_18-Q3-R4-48_BATAC.285</strain>
    </source>
</reference>
<sequence>MKVAVIGARGYVGRHLCAKLEQQGTAVLRYSAGEANGISSITGRLPEGFAFPSKLDAVCFLAQSPHYRQMPEHSPPLLSVNCVAAVQATEAARRAGVKRFVYASTGNVYAPSFNALSEGAPVRRDNWYSLSKVMAEDALALYQQYLDVSFARIFGVYGPEQEGKLVPTIIHKVRDELEVFVDRNPNDHSDVDGLRVSLIYIDDLIDALVGMLDKPHNGPVNLAGDEAVSIRWLTEEAARLLGKSPRISVGERYREFDLVADTTVYHQLFGLPKISFRAGMERILGCLG</sequence>
<comment type="caution">
    <text evidence="2">The sequence shown here is derived from an EMBL/GenBank/DDBJ whole genome shotgun (WGS) entry which is preliminary data.</text>
</comment>
<dbReference type="InterPro" id="IPR050177">
    <property type="entry name" value="Lipid_A_modif_metabolic_enz"/>
</dbReference>
<dbReference type="AlphaFoldDB" id="A0A935PZY4"/>
<gene>
    <name evidence="2" type="ORF">IPJ27_09500</name>
</gene>
<dbReference type="Pfam" id="PF01370">
    <property type="entry name" value="Epimerase"/>
    <property type="match status" value="1"/>
</dbReference>
<protein>
    <submittedName>
        <fullName evidence="2">NAD(P)-dependent oxidoreductase</fullName>
    </submittedName>
</protein>
<evidence type="ECO:0000313" key="2">
    <source>
        <dbReference type="EMBL" id="MBK7674971.1"/>
    </source>
</evidence>
<dbReference type="PANTHER" id="PTHR43245">
    <property type="entry name" value="BIFUNCTIONAL POLYMYXIN RESISTANCE PROTEIN ARNA"/>
    <property type="match status" value="1"/>
</dbReference>
<dbReference type="Gene3D" id="3.40.50.720">
    <property type="entry name" value="NAD(P)-binding Rossmann-like Domain"/>
    <property type="match status" value="1"/>
</dbReference>
<accession>A0A935PZY4</accession>
<dbReference type="InterPro" id="IPR036291">
    <property type="entry name" value="NAD(P)-bd_dom_sf"/>
</dbReference>
<dbReference type="SUPFAM" id="SSF51735">
    <property type="entry name" value="NAD(P)-binding Rossmann-fold domains"/>
    <property type="match status" value="1"/>
</dbReference>
<dbReference type="InterPro" id="IPR001509">
    <property type="entry name" value="Epimerase_deHydtase"/>
</dbReference>
<evidence type="ECO:0000259" key="1">
    <source>
        <dbReference type="Pfam" id="PF01370"/>
    </source>
</evidence>
<name>A0A935PZY4_9PROT</name>
<evidence type="ECO:0000313" key="3">
    <source>
        <dbReference type="Proteomes" id="UP000697998"/>
    </source>
</evidence>
<feature type="domain" description="NAD-dependent epimerase/dehydratase" evidence="1">
    <location>
        <begin position="3"/>
        <end position="220"/>
    </location>
</feature>
<dbReference type="PANTHER" id="PTHR43245:SF55">
    <property type="entry name" value="NAD(P)-BINDING DOMAIN-CONTAINING PROTEIN"/>
    <property type="match status" value="1"/>
</dbReference>
<dbReference type="Proteomes" id="UP000697998">
    <property type="component" value="Unassembled WGS sequence"/>
</dbReference>
<proteinExistence type="predicted"/>
<dbReference type="EMBL" id="JADJMH010000006">
    <property type="protein sequence ID" value="MBK7674971.1"/>
    <property type="molecule type" value="Genomic_DNA"/>
</dbReference>
<organism evidence="2 3">
    <name type="scientific">Candidatus Accumulibacter proximus</name>
    <dbReference type="NCBI Taxonomy" id="2954385"/>
    <lineage>
        <taxon>Bacteria</taxon>
        <taxon>Pseudomonadati</taxon>
        <taxon>Pseudomonadota</taxon>
        <taxon>Betaproteobacteria</taxon>
        <taxon>Candidatus Accumulibacter</taxon>
    </lineage>
</organism>